<dbReference type="eggNOG" id="COG3247">
    <property type="taxonomic scope" value="Bacteria"/>
</dbReference>
<dbReference type="RefSeq" id="WP_052377339.1">
    <property type="nucleotide sequence ID" value="NZ_ATLK01000001.1"/>
</dbReference>
<dbReference type="OrthoDB" id="3238356at2"/>
<comment type="caution">
    <text evidence="2">The sequence shown here is derived from an EMBL/GenBank/DDBJ whole genome shotgun (WGS) entry which is preliminary data.</text>
</comment>
<dbReference type="STRING" id="1341695.BBOMB_0394"/>
<feature type="transmembrane region" description="Helical" evidence="1">
    <location>
        <begin position="107"/>
        <end position="126"/>
    </location>
</feature>
<keyword evidence="1" id="KW-1133">Transmembrane helix</keyword>
<feature type="transmembrane region" description="Helical" evidence="1">
    <location>
        <begin position="49"/>
        <end position="69"/>
    </location>
</feature>
<keyword evidence="1" id="KW-0472">Membrane</keyword>
<reference evidence="2 3" key="1">
    <citation type="journal article" date="2014" name="Appl. Environ. Microbiol.">
        <title>Genomic encyclopedia of type strains of the genus Bifidobacterium.</title>
        <authorList>
            <person name="Milani C."/>
            <person name="Lugli G.A."/>
            <person name="Duranti S."/>
            <person name="Turroni F."/>
            <person name="Bottacini F."/>
            <person name="Mangifesta M."/>
            <person name="Sanchez B."/>
            <person name="Viappiani A."/>
            <person name="Mancabelli L."/>
            <person name="Taminiau B."/>
            <person name="Delcenserie V."/>
            <person name="Barrangou R."/>
            <person name="Margolles A."/>
            <person name="van Sinderen D."/>
            <person name="Ventura M."/>
        </authorList>
    </citation>
    <scope>NUCLEOTIDE SEQUENCE [LARGE SCALE GENOMIC DNA]</scope>
    <source>
        <strain evidence="2 3">DSM 19703</strain>
    </source>
</reference>
<dbReference type="Proteomes" id="UP000028730">
    <property type="component" value="Unassembled WGS sequence"/>
</dbReference>
<evidence type="ECO:0000256" key="1">
    <source>
        <dbReference type="SAM" id="Phobius"/>
    </source>
</evidence>
<feature type="transmembrane region" description="Helical" evidence="1">
    <location>
        <begin position="132"/>
        <end position="155"/>
    </location>
</feature>
<feature type="transmembrane region" description="Helical" evidence="1">
    <location>
        <begin position="75"/>
        <end position="95"/>
    </location>
</feature>
<dbReference type="PANTHER" id="PTHR34989:SF1">
    <property type="entry name" value="PROTEIN HDED"/>
    <property type="match status" value="1"/>
</dbReference>
<dbReference type="PANTHER" id="PTHR34989">
    <property type="entry name" value="PROTEIN HDED"/>
    <property type="match status" value="1"/>
</dbReference>
<dbReference type="InterPro" id="IPR005325">
    <property type="entry name" value="DUF308_memb"/>
</dbReference>
<feature type="transmembrane region" description="Helical" evidence="1">
    <location>
        <begin position="192"/>
        <end position="211"/>
    </location>
</feature>
<dbReference type="Pfam" id="PF03729">
    <property type="entry name" value="DUF308"/>
    <property type="match status" value="2"/>
</dbReference>
<evidence type="ECO:0008006" key="4">
    <source>
        <dbReference type="Google" id="ProtNLM"/>
    </source>
</evidence>
<feature type="transmembrane region" description="Helical" evidence="1">
    <location>
        <begin position="167"/>
        <end position="186"/>
    </location>
</feature>
<dbReference type="InterPro" id="IPR052712">
    <property type="entry name" value="Acid_resist_chaperone_HdeD"/>
</dbReference>
<proteinExistence type="predicted"/>
<evidence type="ECO:0000313" key="3">
    <source>
        <dbReference type="Proteomes" id="UP000028730"/>
    </source>
</evidence>
<keyword evidence="3" id="KW-1185">Reference proteome</keyword>
<dbReference type="AlphaFoldDB" id="A0A080N287"/>
<keyword evidence="1" id="KW-0812">Transmembrane</keyword>
<organism evidence="2 3">
    <name type="scientific">Bifidobacterium bombi DSM 19703</name>
    <dbReference type="NCBI Taxonomy" id="1341695"/>
    <lineage>
        <taxon>Bacteria</taxon>
        <taxon>Bacillati</taxon>
        <taxon>Actinomycetota</taxon>
        <taxon>Actinomycetes</taxon>
        <taxon>Bifidobacteriales</taxon>
        <taxon>Bifidobacteriaceae</taxon>
        <taxon>Bifidobacterium</taxon>
    </lineage>
</organism>
<accession>A0A080N287</accession>
<name>A0A080N287_9BIFI</name>
<sequence length="215" mass="23102">MSYETNNYVNGGDAGQPGYDPEKNEWFRLNPFKLAEQWLPKQAKRTIRMVYAIVGLAASLFGIALLFWPGKTLKLLVLAMGIYFIISGLVRMVGAIVETGLPGGWRVLDILVGLVLAIGGIVMVKYNGLASAALLLVASMAIGIGWLMEGIMALVETWRLPSSGWAVFYGIVSIIAGLVMLCAPIGSAVWLVIFAGVVMLVVGISAIIRALRFGK</sequence>
<dbReference type="GO" id="GO:0005886">
    <property type="term" value="C:plasma membrane"/>
    <property type="evidence" value="ECO:0007669"/>
    <property type="project" value="TreeGrafter"/>
</dbReference>
<protein>
    <recommendedName>
        <fullName evidence="4">Integral membrane protein</fullName>
    </recommendedName>
</protein>
<gene>
    <name evidence="2" type="ORF">BBOMB_0394</name>
</gene>
<dbReference type="EMBL" id="ATLK01000001">
    <property type="protein sequence ID" value="KFF31063.1"/>
    <property type="molecule type" value="Genomic_DNA"/>
</dbReference>
<evidence type="ECO:0000313" key="2">
    <source>
        <dbReference type="EMBL" id="KFF31063.1"/>
    </source>
</evidence>